<evidence type="ECO:0000259" key="16">
    <source>
        <dbReference type="Pfam" id="PF00742"/>
    </source>
</evidence>
<evidence type="ECO:0000256" key="9">
    <source>
        <dbReference type="ARBA" id="ARBA00023053"/>
    </source>
</evidence>
<comment type="pathway">
    <text evidence="1 14">Amino-acid biosynthesis; L-threonine biosynthesis; L-threonine from L-aspartate: step 3/5.</text>
</comment>
<feature type="domain" description="Homoserine dehydrogenase catalytic" evidence="16">
    <location>
        <begin position="136"/>
        <end position="313"/>
    </location>
</feature>
<reference evidence="18" key="1">
    <citation type="submission" date="2021-03" db="EMBL/GenBank/DDBJ databases">
        <title>Antimicrobial resistance genes in bacteria isolated from Japanese honey, and their potential for conferring macrolide and lincosamide resistance in the American foulbrood pathogen Paenibacillus larvae.</title>
        <authorList>
            <person name="Okamoto M."/>
            <person name="Kumagai M."/>
            <person name="Kanamori H."/>
            <person name="Takamatsu D."/>
        </authorList>
    </citation>
    <scope>NUCLEOTIDE SEQUENCE</scope>
    <source>
        <strain evidence="18">J43TS3</strain>
    </source>
</reference>
<feature type="binding site" evidence="13">
    <location>
        <position position="104"/>
    </location>
    <ligand>
        <name>NADPH</name>
        <dbReference type="ChEBI" id="CHEBI:57783"/>
    </ligand>
</feature>
<dbReference type="GO" id="GO:0050661">
    <property type="term" value="F:NADP binding"/>
    <property type="evidence" value="ECO:0007669"/>
    <property type="project" value="InterPro"/>
</dbReference>
<keyword evidence="7 14" id="KW-0791">Threonine biosynthesis</keyword>
<feature type="active site" description="Proton donor" evidence="12">
    <location>
        <position position="204"/>
    </location>
</feature>
<dbReference type="GO" id="GO:0004412">
    <property type="term" value="F:homoserine dehydrogenase activity"/>
    <property type="evidence" value="ECO:0007669"/>
    <property type="project" value="UniProtKB-EC"/>
</dbReference>
<evidence type="ECO:0000313" key="18">
    <source>
        <dbReference type="EMBL" id="GIO26768.1"/>
    </source>
</evidence>
<evidence type="ECO:0000256" key="2">
    <source>
        <dbReference type="ARBA" id="ARBA00005062"/>
    </source>
</evidence>
<dbReference type="InterPro" id="IPR022697">
    <property type="entry name" value="HDH_short"/>
</dbReference>
<dbReference type="GO" id="GO:0009086">
    <property type="term" value="P:methionine biosynthetic process"/>
    <property type="evidence" value="ECO:0007669"/>
    <property type="project" value="UniProtKB-KW"/>
</dbReference>
<evidence type="ECO:0000256" key="5">
    <source>
        <dbReference type="ARBA" id="ARBA00013376"/>
    </source>
</evidence>
<evidence type="ECO:0000313" key="19">
    <source>
        <dbReference type="Proteomes" id="UP000676917"/>
    </source>
</evidence>
<keyword evidence="13 14" id="KW-0521">NADP</keyword>
<dbReference type="EC" id="1.1.1.3" evidence="4 14"/>
<dbReference type="FunFam" id="3.30.360.10:FF:000005">
    <property type="entry name" value="Homoserine dehydrogenase"/>
    <property type="match status" value="1"/>
</dbReference>
<comment type="pathway">
    <text evidence="2 14">Amino-acid biosynthesis; L-methionine biosynthesis via de novo pathway; L-homoserine from L-aspartate: step 3/3.</text>
</comment>
<evidence type="ECO:0000256" key="10">
    <source>
        <dbReference type="ARBA" id="ARBA00023167"/>
    </source>
</evidence>
<evidence type="ECO:0000256" key="1">
    <source>
        <dbReference type="ARBA" id="ARBA00005056"/>
    </source>
</evidence>
<feature type="domain" description="Aspartate/homoserine dehydrogenase NAD-binding" evidence="17">
    <location>
        <begin position="10"/>
        <end position="127"/>
    </location>
</feature>
<feature type="binding site" evidence="13">
    <location>
        <position position="189"/>
    </location>
    <ligand>
        <name>L-homoserine</name>
        <dbReference type="ChEBI" id="CHEBI:57476"/>
    </ligand>
</feature>
<dbReference type="Gene3D" id="3.30.360.10">
    <property type="entry name" value="Dihydrodipicolinate Reductase, domain 2"/>
    <property type="match status" value="1"/>
</dbReference>
<protein>
    <recommendedName>
        <fullName evidence="5 14">Homoserine dehydrogenase</fullName>
        <ecNumber evidence="4 14">1.1.1.3</ecNumber>
    </recommendedName>
</protein>
<sequence>MEKIQVALLGLGTVGKGVYRTLQKLNKRIEEKLGVSIEVTTILVKHPEKHRNFEGNHLITTDFQHILDNPEIKLVLEAIVGVEPAYSYLAKSIKAKKHVITANKAMFAHHGKELLALAEDYHVQVGFEATTAGGIPIIQTIRKLLHVNQIRQVTAILNGTSNYILTEMREKKIPFKQALYQAQQLGYAELDPTNDIEGFDAFFKLMILSELIFHEQPAWSNVDRIGIKDITLRELLEQQECGKRIKHLASLQLIDEQIRASIIPVSIPATHPLYSIEGVDNGIVLETDLVGRIILAGPGAGAFPTASAMLEDLAIILRSLHQSTITVSQELINSTT</sequence>
<evidence type="ECO:0000256" key="4">
    <source>
        <dbReference type="ARBA" id="ARBA00013213"/>
    </source>
</evidence>
<evidence type="ECO:0000256" key="7">
    <source>
        <dbReference type="ARBA" id="ARBA00022697"/>
    </source>
</evidence>
<dbReference type="PANTHER" id="PTHR43331">
    <property type="entry name" value="HOMOSERINE DEHYDROGENASE"/>
    <property type="match status" value="1"/>
</dbReference>
<evidence type="ECO:0000259" key="17">
    <source>
        <dbReference type="Pfam" id="PF03447"/>
    </source>
</evidence>
<evidence type="ECO:0000256" key="15">
    <source>
        <dbReference type="RuleBase" id="RU004171"/>
    </source>
</evidence>
<evidence type="ECO:0000256" key="12">
    <source>
        <dbReference type="PIRSR" id="PIRSR036497-1"/>
    </source>
</evidence>
<dbReference type="InterPro" id="IPR001342">
    <property type="entry name" value="HDH_cat"/>
</dbReference>
<comment type="similarity">
    <text evidence="3 15">Belongs to the homoserine dehydrogenase family.</text>
</comment>
<dbReference type="Pfam" id="PF03447">
    <property type="entry name" value="NAD_binding_3"/>
    <property type="match status" value="1"/>
</dbReference>
<dbReference type="PIRSF" id="PIRSF036497">
    <property type="entry name" value="HDH_short"/>
    <property type="match status" value="1"/>
</dbReference>
<dbReference type="EMBL" id="BORP01000002">
    <property type="protein sequence ID" value="GIO26768.1"/>
    <property type="molecule type" value="Genomic_DNA"/>
</dbReference>
<dbReference type="AlphaFoldDB" id="A0A919X8F8"/>
<dbReference type="PROSITE" id="PS01042">
    <property type="entry name" value="HOMOSER_DHGENASE"/>
    <property type="match status" value="1"/>
</dbReference>
<evidence type="ECO:0000256" key="8">
    <source>
        <dbReference type="ARBA" id="ARBA00023002"/>
    </source>
</evidence>
<dbReference type="GO" id="GO:0009088">
    <property type="term" value="P:threonine biosynthetic process"/>
    <property type="evidence" value="ECO:0007669"/>
    <property type="project" value="UniProtKB-KW"/>
</dbReference>
<comment type="catalytic activity">
    <reaction evidence="11">
        <text>L-homoserine + NADP(+) = L-aspartate 4-semialdehyde + NADPH + H(+)</text>
        <dbReference type="Rhea" id="RHEA:15761"/>
        <dbReference type="ChEBI" id="CHEBI:15378"/>
        <dbReference type="ChEBI" id="CHEBI:57476"/>
        <dbReference type="ChEBI" id="CHEBI:57783"/>
        <dbReference type="ChEBI" id="CHEBI:58349"/>
        <dbReference type="ChEBI" id="CHEBI:537519"/>
        <dbReference type="EC" id="1.1.1.3"/>
    </reaction>
    <physiologicalReaction direction="right-to-left" evidence="11">
        <dbReference type="Rhea" id="RHEA:15763"/>
    </physiologicalReaction>
</comment>
<organism evidence="18 19">
    <name type="scientific">Ornithinibacillus bavariensis</name>
    <dbReference type="NCBI Taxonomy" id="545502"/>
    <lineage>
        <taxon>Bacteria</taxon>
        <taxon>Bacillati</taxon>
        <taxon>Bacillota</taxon>
        <taxon>Bacilli</taxon>
        <taxon>Bacillales</taxon>
        <taxon>Bacillaceae</taxon>
        <taxon>Ornithinibacillus</taxon>
    </lineage>
</organism>
<dbReference type="Gene3D" id="3.40.50.720">
    <property type="entry name" value="NAD(P)-binding Rossmann-like Domain"/>
    <property type="match status" value="1"/>
</dbReference>
<evidence type="ECO:0000256" key="11">
    <source>
        <dbReference type="ARBA" id="ARBA00048841"/>
    </source>
</evidence>
<dbReference type="InterPro" id="IPR019811">
    <property type="entry name" value="HDH_CS"/>
</dbReference>
<dbReference type="InterPro" id="IPR005106">
    <property type="entry name" value="Asp/hSer_DH_NAD-bd"/>
</dbReference>
<keyword evidence="9" id="KW-0915">Sodium</keyword>
<dbReference type="Pfam" id="PF00742">
    <property type="entry name" value="Homoserine_dh"/>
    <property type="match status" value="1"/>
</dbReference>
<keyword evidence="6 14" id="KW-0028">Amino-acid biosynthesis</keyword>
<comment type="caution">
    <text evidence="18">The sequence shown here is derived from an EMBL/GenBank/DDBJ whole genome shotgun (WGS) entry which is preliminary data.</text>
</comment>
<dbReference type="Proteomes" id="UP000676917">
    <property type="component" value="Unassembled WGS sequence"/>
</dbReference>
<feature type="binding site" evidence="13">
    <location>
        <begin position="10"/>
        <end position="15"/>
    </location>
    <ligand>
        <name>NADP(+)</name>
        <dbReference type="ChEBI" id="CHEBI:58349"/>
    </ligand>
</feature>
<evidence type="ECO:0000256" key="6">
    <source>
        <dbReference type="ARBA" id="ARBA00022605"/>
    </source>
</evidence>
<evidence type="ECO:0000256" key="14">
    <source>
        <dbReference type="RuleBase" id="RU000579"/>
    </source>
</evidence>
<dbReference type="InterPro" id="IPR036291">
    <property type="entry name" value="NAD(P)-bd_dom_sf"/>
</dbReference>
<proteinExistence type="inferred from homology"/>
<gene>
    <name evidence="18" type="primary">hom</name>
    <name evidence="18" type="ORF">J43TS3_13790</name>
</gene>
<dbReference type="NCBIfam" id="NF004976">
    <property type="entry name" value="PRK06349.1"/>
    <property type="match status" value="1"/>
</dbReference>
<evidence type="ECO:0000256" key="13">
    <source>
        <dbReference type="PIRSR" id="PIRSR036497-2"/>
    </source>
</evidence>
<keyword evidence="10 14" id="KW-0486">Methionine biosynthesis</keyword>
<accession>A0A919X8F8</accession>
<name>A0A919X8F8_9BACI</name>
<dbReference type="PANTHER" id="PTHR43331:SF1">
    <property type="entry name" value="HOMOSERINE DEHYDROGENASE"/>
    <property type="match status" value="1"/>
</dbReference>
<dbReference type="RefSeq" id="WP_212920279.1">
    <property type="nucleotide sequence ID" value="NZ_BORP01000002.1"/>
</dbReference>
<dbReference type="SUPFAM" id="SSF51735">
    <property type="entry name" value="NAD(P)-binding Rossmann-fold domains"/>
    <property type="match status" value="1"/>
</dbReference>
<dbReference type="SUPFAM" id="SSF55347">
    <property type="entry name" value="Glyceraldehyde-3-phosphate dehydrogenase-like, C-terminal domain"/>
    <property type="match status" value="1"/>
</dbReference>
<keyword evidence="19" id="KW-1185">Reference proteome</keyword>
<keyword evidence="8 14" id="KW-0560">Oxidoreductase</keyword>
<evidence type="ECO:0000256" key="3">
    <source>
        <dbReference type="ARBA" id="ARBA00006753"/>
    </source>
</evidence>